<evidence type="ECO:0008006" key="3">
    <source>
        <dbReference type="Google" id="ProtNLM"/>
    </source>
</evidence>
<organism evidence="1 2">
    <name type="scientific">Ficedula albicollis</name>
    <name type="common">Collared flycatcher</name>
    <name type="synonym">Muscicapa albicollis</name>
    <dbReference type="NCBI Taxonomy" id="59894"/>
    <lineage>
        <taxon>Eukaryota</taxon>
        <taxon>Metazoa</taxon>
        <taxon>Chordata</taxon>
        <taxon>Craniata</taxon>
        <taxon>Vertebrata</taxon>
        <taxon>Euteleostomi</taxon>
        <taxon>Archelosauria</taxon>
        <taxon>Archosauria</taxon>
        <taxon>Dinosauria</taxon>
        <taxon>Saurischia</taxon>
        <taxon>Theropoda</taxon>
        <taxon>Coelurosauria</taxon>
        <taxon>Aves</taxon>
        <taxon>Neognathae</taxon>
        <taxon>Neoaves</taxon>
        <taxon>Telluraves</taxon>
        <taxon>Australaves</taxon>
        <taxon>Passeriformes</taxon>
        <taxon>Muscicapidae</taxon>
        <taxon>Ficedula</taxon>
    </lineage>
</organism>
<name>A0A803VCT7_FICAL</name>
<evidence type="ECO:0000313" key="2">
    <source>
        <dbReference type="Proteomes" id="UP000016665"/>
    </source>
</evidence>
<sequence length="152" mass="16368">MSYYGYQYKQQCYIPGGMKSPVPAFPQQCQSPGPVPCSSCSPCAPAGAKICPTRRVLVRSCQPRCVETRVVEGHRSSSCSSCSSSRCLDSCPAPFPQALAQGRELGTLKCPQGMELGTLRCPQVCAPAPACQDGSCPYSYQWSNSYQYNCGQ</sequence>
<reference evidence="1" key="2">
    <citation type="submission" date="2025-08" db="UniProtKB">
        <authorList>
            <consortium name="Ensembl"/>
        </authorList>
    </citation>
    <scope>IDENTIFICATION</scope>
</reference>
<keyword evidence="2" id="KW-1185">Reference proteome</keyword>
<dbReference type="AlphaFoldDB" id="A0A803VCT7"/>
<proteinExistence type="predicted"/>
<protein>
    <recommendedName>
        <fullName evidence="3">Epidermal differentiation protein</fullName>
    </recommendedName>
</protein>
<evidence type="ECO:0000313" key="1">
    <source>
        <dbReference type="Ensembl" id="ENSFALP00000020543.1"/>
    </source>
</evidence>
<reference evidence="1" key="3">
    <citation type="submission" date="2025-09" db="UniProtKB">
        <authorList>
            <consortium name="Ensembl"/>
        </authorList>
    </citation>
    <scope>IDENTIFICATION</scope>
</reference>
<reference evidence="1 2" key="1">
    <citation type="journal article" date="2012" name="Nature">
        <title>The genomic landscape of species divergence in Ficedula flycatchers.</title>
        <authorList>
            <person name="Ellegren H."/>
            <person name="Smeds L."/>
            <person name="Burri R."/>
            <person name="Olason P.I."/>
            <person name="Backstrom N."/>
            <person name="Kawakami T."/>
            <person name="Kunstner A."/>
            <person name="Makinen H."/>
            <person name="Nadachowska-Brzyska K."/>
            <person name="Qvarnstrom A."/>
            <person name="Uebbing S."/>
            <person name="Wolf J.B."/>
        </authorList>
    </citation>
    <scope>NUCLEOTIDE SEQUENCE [LARGE SCALE GENOMIC DNA]</scope>
</reference>
<dbReference type="Ensembl" id="ENSFALT00000035539.1">
    <property type="protein sequence ID" value="ENSFALP00000020543.1"/>
    <property type="gene ID" value="ENSFALG00000024449.1"/>
</dbReference>
<dbReference type="GeneTree" id="ENSGT01030000235572"/>
<dbReference type="Proteomes" id="UP000016665">
    <property type="component" value="Chromosome 25"/>
</dbReference>
<accession>A0A803VCT7</accession>